<sequence>MVRKKQVAKPKPKDFTGYIHIDTFLETAKVMFNMTGGQAEGFKAYMYGNTYQYSELDFLPHLEKYLGRKLDI</sequence>
<evidence type="ECO:0000313" key="1">
    <source>
        <dbReference type="EMBL" id="ANT44763.1"/>
    </source>
</evidence>
<gene>
    <name evidence="1" type="ORF">vB_SscM-1_099</name>
</gene>
<protein>
    <submittedName>
        <fullName evidence="1">Uncharacterized protein</fullName>
    </submittedName>
</protein>
<evidence type="ECO:0000313" key="2">
    <source>
        <dbReference type="Proteomes" id="UP000224459"/>
    </source>
</evidence>
<reference evidence="2" key="1">
    <citation type="submission" date="2016-04" db="EMBL/GenBank/DDBJ databases">
        <authorList>
            <person name="Gasior T."/>
        </authorList>
    </citation>
    <scope>NUCLEOTIDE SEQUENCE [LARGE SCALE GENOMIC DNA]</scope>
</reference>
<dbReference type="EMBL" id="KX171212">
    <property type="protein sequence ID" value="ANT44763.1"/>
    <property type="molecule type" value="Genomic_DNA"/>
</dbReference>
<organism evidence="1 2">
    <name type="scientific">Staphylococcus phage vB_SscM-1</name>
    <dbReference type="NCBI Taxonomy" id="1868844"/>
    <lineage>
        <taxon>Viruses</taxon>
        <taxon>Duplodnaviria</taxon>
        <taxon>Heunggongvirae</taxon>
        <taxon>Uroviricota</taxon>
        <taxon>Caudoviricetes</taxon>
        <taxon>Herelleviridae</taxon>
        <taxon>Twortvirinae</taxon>
        <taxon>Sciuriunavirus</taxon>
        <taxon>Sciuriunavirus SscM1</taxon>
    </lineage>
</organism>
<proteinExistence type="predicted"/>
<accession>A0A1X9I9P3</accession>
<dbReference type="Proteomes" id="UP000224459">
    <property type="component" value="Segment"/>
</dbReference>
<keyword evidence="2" id="KW-1185">Reference proteome</keyword>
<name>A0A1X9I9P3_9CAUD</name>